<evidence type="ECO:0000313" key="2">
    <source>
        <dbReference type="Proteomes" id="UP001316384"/>
    </source>
</evidence>
<dbReference type="Proteomes" id="UP001316384">
    <property type="component" value="Chromosome"/>
</dbReference>
<gene>
    <name evidence="1" type="ORF">NP048_01295</name>
</gene>
<dbReference type="RefSeq" id="WP_227577166.1">
    <property type="nucleotide sequence ID" value="NZ_CP101987.1"/>
</dbReference>
<evidence type="ECO:0008006" key="3">
    <source>
        <dbReference type="Google" id="ProtNLM"/>
    </source>
</evidence>
<reference evidence="1 2" key="1">
    <citation type="submission" date="2022-07" db="EMBL/GenBank/DDBJ databases">
        <title>Novel species in genus cellulomonas.</title>
        <authorList>
            <person name="Ye L."/>
        </authorList>
    </citation>
    <scope>NUCLEOTIDE SEQUENCE [LARGE SCALE GENOMIC DNA]</scope>
    <source>
        <strain evidence="2">zg-B89</strain>
    </source>
</reference>
<dbReference type="Gene3D" id="3.30.530.20">
    <property type="match status" value="1"/>
</dbReference>
<name>A0ABY5KQK0_9CELL</name>
<keyword evidence="2" id="KW-1185">Reference proteome</keyword>
<dbReference type="EMBL" id="CP101987">
    <property type="protein sequence ID" value="UUI72133.1"/>
    <property type="molecule type" value="Genomic_DNA"/>
</dbReference>
<evidence type="ECO:0000313" key="1">
    <source>
        <dbReference type="EMBL" id="UUI72133.1"/>
    </source>
</evidence>
<proteinExistence type="predicted"/>
<dbReference type="SUPFAM" id="SSF55961">
    <property type="entry name" value="Bet v1-like"/>
    <property type="match status" value="1"/>
</dbReference>
<accession>A0ABY5KQK0</accession>
<sequence length="253" mass="28350">MAFERREVVSVDIESPVATVWQHLRDPRLVRRWFGWDHDGLDAEIREIFVDDAHEVHHHAEGRTTRSLSWRNHDRLTVTARDDEPARTHVAVTRPSHDGLSTFDGVFDEVDEGWMQFVHQLAFALEVHPGQDRVTLVSHGMDAGTRSDPLLFRAGLHGVRGLPVRGHVAATRPDGSRVGGTVFYKGEYQVGIHLHGIAQSLLVLVMRPAVERPPHGTVDATLSTYGLDEAVLSEARQRWSGWWALGRPTASAH</sequence>
<protein>
    <recommendedName>
        <fullName evidence="3">SRPBCC domain-containing protein</fullName>
    </recommendedName>
</protein>
<organism evidence="1 2">
    <name type="scientific">Cellulomonas xiejunii</name>
    <dbReference type="NCBI Taxonomy" id="2968083"/>
    <lineage>
        <taxon>Bacteria</taxon>
        <taxon>Bacillati</taxon>
        <taxon>Actinomycetota</taxon>
        <taxon>Actinomycetes</taxon>
        <taxon>Micrococcales</taxon>
        <taxon>Cellulomonadaceae</taxon>
        <taxon>Cellulomonas</taxon>
    </lineage>
</organism>
<dbReference type="InterPro" id="IPR023393">
    <property type="entry name" value="START-like_dom_sf"/>
</dbReference>